<dbReference type="PANTHER" id="PTHR46246:SF1">
    <property type="entry name" value="GUANOSINE-3',5'-BIS(DIPHOSPHATE) 3'-PYROPHOSPHOHYDROLASE MESH1"/>
    <property type="match status" value="1"/>
</dbReference>
<dbReference type="InterPro" id="IPR052194">
    <property type="entry name" value="MESH1"/>
</dbReference>
<protein>
    <submittedName>
        <fullName evidence="1">Metal-dependent phosphohydrolase</fullName>
    </submittedName>
</protein>
<name>A0AAU8GFH1_9CAUD</name>
<dbReference type="PANTHER" id="PTHR46246">
    <property type="entry name" value="GUANOSINE-3',5'-BIS(DIPHOSPHATE) 3'-PYROPHOSPHOHYDROLASE MESH1"/>
    <property type="match status" value="1"/>
</dbReference>
<proteinExistence type="predicted"/>
<organism evidence="1">
    <name type="scientific">Salmonella phage vB_SEnST11_KE22</name>
    <dbReference type="NCBI Taxonomy" id="3161173"/>
    <lineage>
        <taxon>Viruses</taxon>
        <taxon>Duplodnaviria</taxon>
        <taxon>Heunggongvirae</taxon>
        <taxon>Uroviricota</taxon>
        <taxon>Caudoviricetes</taxon>
        <taxon>Vequintavirinae</taxon>
        <taxon>Seunavirus</taxon>
    </lineage>
</organism>
<evidence type="ECO:0000313" key="1">
    <source>
        <dbReference type="EMBL" id="XCH40282.1"/>
    </source>
</evidence>
<dbReference type="GO" id="GO:0008893">
    <property type="term" value="F:guanosine-3',5'-bis(diphosphate) 3'-diphosphatase activity"/>
    <property type="evidence" value="ECO:0007669"/>
    <property type="project" value="TreeGrafter"/>
</dbReference>
<gene>
    <name evidence="1" type="ORF">NDDWPVAN_CDS0156</name>
</gene>
<dbReference type="Gene3D" id="1.10.3210.10">
    <property type="entry name" value="Hypothetical protein af1432"/>
    <property type="match status" value="1"/>
</dbReference>
<reference evidence="1" key="1">
    <citation type="submission" date="2024-05" db="EMBL/GenBank/DDBJ databases">
        <authorList>
            <person name="Mugo M.M."/>
            <person name="Musyoki A.M."/>
            <person name="Makumi A.M."/>
            <person name="Mutai I."/>
            <person name="Drechsel O."/>
            <person name="Kering K.K."/>
            <person name="Muturi P."/>
            <person name="Mbae C.K."/>
            <person name="Kariuki S.M."/>
        </authorList>
    </citation>
    <scope>NUCLEOTIDE SEQUENCE</scope>
</reference>
<sequence length="170" mass="19144">MVRATASSIQNLTPAQELALAIKIAAEGHLNQKDKGGNPYILHPLKVMHYLKTDDFQLMAIAALHDVLEDTDVTAADLVMLGFSNRVKDAVVILTKKEGQSPEEYFENIALNYDAVRVKLADLRHNSDVRRLKGLSDKDLLRLRKYQNMYTRLTEVKNMHENILSMGVAL</sequence>
<dbReference type="EMBL" id="PP856721">
    <property type="protein sequence ID" value="XCH40282.1"/>
    <property type="molecule type" value="Genomic_DNA"/>
</dbReference>
<accession>A0AAU8GFH1</accession>
<dbReference type="SUPFAM" id="SSF109604">
    <property type="entry name" value="HD-domain/PDEase-like"/>
    <property type="match status" value="1"/>
</dbReference>